<keyword evidence="1" id="KW-1133">Transmembrane helix</keyword>
<organism evidence="2 3">
    <name type="scientific">Yersinia pestis bv. Antiqua (strain Antiqua)</name>
    <dbReference type="NCBI Taxonomy" id="360102"/>
    <lineage>
        <taxon>Bacteria</taxon>
        <taxon>Pseudomonadati</taxon>
        <taxon>Pseudomonadota</taxon>
        <taxon>Gammaproteobacteria</taxon>
        <taxon>Enterobacterales</taxon>
        <taxon>Yersiniaceae</taxon>
        <taxon>Yersinia</taxon>
    </lineage>
</organism>
<evidence type="ECO:0000256" key="1">
    <source>
        <dbReference type="SAM" id="Phobius"/>
    </source>
</evidence>
<feature type="transmembrane region" description="Helical" evidence="1">
    <location>
        <begin position="47"/>
        <end position="67"/>
    </location>
</feature>
<accession>A0A0H2Y8M5</accession>
<gene>
    <name evidence="2" type="ordered locus">YPA_2346</name>
</gene>
<dbReference type="KEGG" id="ypa:YPA_2346"/>
<name>A0A0H2Y8M5_YERPA</name>
<evidence type="ECO:0000313" key="2">
    <source>
        <dbReference type="EMBL" id="ABG14311.1"/>
    </source>
</evidence>
<evidence type="ECO:0000313" key="3">
    <source>
        <dbReference type="Proteomes" id="UP000001971"/>
    </source>
</evidence>
<proteinExistence type="predicted"/>
<keyword evidence="1" id="KW-0812">Transmembrane</keyword>
<sequence length="73" mass="8233">MPPPAKSRHCNIILTFTGHLALQHYLVRKVNGAIDFEFIPRGSRPCLFVTAMVARLAPILLFNIGLYKPRKCV</sequence>
<reference evidence="2 3" key="1">
    <citation type="journal article" date="2006" name="J. Bacteriol.">
        <title>Complete genome sequence of Yersinia pestis strains Antiqua and Nepal516: evidence of gene reduction in an emerging pathogen.</title>
        <authorList>
            <person name="Chain P.S."/>
            <person name="Hu P."/>
            <person name="Malfatti S.A."/>
            <person name="Radnedge L."/>
            <person name="Larimer F."/>
            <person name="Vergez L.M."/>
            <person name="Worsham P."/>
            <person name="Chu M.C."/>
            <person name="Andersen G.L."/>
        </authorList>
    </citation>
    <scope>NUCLEOTIDE SEQUENCE [LARGE SCALE GENOMIC DNA]</scope>
    <source>
        <strain evidence="2 3">Antiqua</strain>
    </source>
</reference>
<dbReference type="Proteomes" id="UP000001971">
    <property type="component" value="Chromosome"/>
</dbReference>
<dbReference type="AlphaFoldDB" id="A0A0H2Y8M5"/>
<protein>
    <submittedName>
        <fullName evidence="2">Putative membrane protein</fullName>
    </submittedName>
</protein>
<keyword evidence="1" id="KW-0472">Membrane</keyword>
<dbReference type="EMBL" id="CP000308">
    <property type="protein sequence ID" value="ABG14311.1"/>
    <property type="molecule type" value="Genomic_DNA"/>
</dbReference>